<dbReference type="STRING" id="570519.SAMN04488116_2531"/>
<evidence type="ECO:0000256" key="10">
    <source>
        <dbReference type="ARBA" id="ARBA00023170"/>
    </source>
</evidence>
<evidence type="ECO:0000256" key="9">
    <source>
        <dbReference type="ARBA" id="ARBA00023136"/>
    </source>
</evidence>
<protein>
    <submittedName>
        <fullName evidence="16">TonB-linked outer membrane protein, SusC/RagA family</fullName>
    </submittedName>
</protein>
<dbReference type="InterPro" id="IPR023996">
    <property type="entry name" value="TonB-dep_OMP_SusC/RagA"/>
</dbReference>
<comment type="similarity">
    <text evidence="12 13">Belongs to the TonB-dependent receptor family.</text>
</comment>
<dbReference type="NCBIfam" id="TIGR04057">
    <property type="entry name" value="SusC_RagA_signa"/>
    <property type="match status" value="1"/>
</dbReference>
<gene>
    <name evidence="16" type="ORF">SAMN04488116_2531</name>
</gene>
<keyword evidence="4" id="KW-0410">Iron transport</keyword>
<dbReference type="GO" id="GO:0044718">
    <property type="term" value="P:siderophore transmembrane transport"/>
    <property type="evidence" value="ECO:0007669"/>
    <property type="project" value="TreeGrafter"/>
</dbReference>
<dbReference type="PANTHER" id="PTHR30069">
    <property type="entry name" value="TONB-DEPENDENT OUTER MEMBRANE RECEPTOR"/>
    <property type="match status" value="1"/>
</dbReference>
<dbReference type="InterPro" id="IPR036942">
    <property type="entry name" value="Beta-barrel_TonB_sf"/>
</dbReference>
<dbReference type="SUPFAM" id="SSF49464">
    <property type="entry name" value="Carboxypeptidase regulatory domain-like"/>
    <property type="match status" value="1"/>
</dbReference>
<keyword evidence="6" id="KW-0732">Signal</keyword>
<dbReference type="InterPro" id="IPR012910">
    <property type="entry name" value="Plug_dom"/>
</dbReference>
<keyword evidence="14" id="KW-1133">Transmembrane helix</keyword>
<feature type="domain" description="Secretin/TonB short N-terminal" evidence="15">
    <location>
        <begin position="71"/>
        <end position="122"/>
    </location>
</feature>
<evidence type="ECO:0000256" key="4">
    <source>
        <dbReference type="ARBA" id="ARBA00022496"/>
    </source>
</evidence>
<dbReference type="InterPro" id="IPR000531">
    <property type="entry name" value="Beta-barrel_TonB"/>
</dbReference>
<keyword evidence="17" id="KW-1185">Reference proteome</keyword>
<dbReference type="InterPro" id="IPR008969">
    <property type="entry name" value="CarboxyPept-like_regulatory"/>
</dbReference>
<dbReference type="Gene3D" id="2.170.130.10">
    <property type="entry name" value="TonB-dependent receptor, plug domain"/>
    <property type="match status" value="1"/>
</dbReference>
<evidence type="ECO:0000256" key="2">
    <source>
        <dbReference type="ARBA" id="ARBA00022448"/>
    </source>
</evidence>
<keyword evidence="8 13" id="KW-0798">TonB box</keyword>
<proteinExistence type="inferred from homology"/>
<evidence type="ECO:0000313" key="16">
    <source>
        <dbReference type="EMBL" id="SHG81640.1"/>
    </source>
</evidence>
<keyword evidence="7" id="KW-0408">Iron</keyword>
<dbReference type="AlphaFoldDB" id="A0A1M5MWD2"/>
<keyword evidence="11 12" id="KW-0998">Cell outer membrane</keyword>
<comment type="subcellular location">
    <subcellularLocation>
        <location evidence="1 12">Cell outer membrane</location>
        <topology evidence="1 12">Multi-pass membrane protein</topology>
    </subcellularLocation>
</comment>
<keyword evidence="4" id="KW-0406">Ion transport</keyword>
<keyword evidence="9 12" id="KW-0472">Membrane</keyword>
<dbReference type="Gene3D" id="2.60.40.1120">
    <property type="entry name" value="Carboxypeptidase-like, regulatory domain"/>
    <property type="match status" value="1"/>
</dbReference>
<dbReference type="SUPFAM" id="SSF56935">
    <property type="entry name" value="Porins"/>
    <property type="match status" value="1"/>
</dbReference>
<dbReference type="GO" id="GO:0009279">
    <property type="term" value="C:cell outer membrane"/>
    <property type="evidence" value="ECO:0007669"/>
    <property type="project" value="UniProtKB-SubCell"/>
</dbReference>
<evidence type="ECO:0000256" key="12">
    <source>
        <dbReference type="PROSITE-ProRule" id="PRU01360"/>
    </source>
</evidence>
<evidence type="ECO:0000256" key="6">
    <source>
        <dbReference type="ARBA" id="ARBA00022729"/>
    </source>
</evidence>
<reference evidence="17" key="1">
    <citation type="submission" date="2016-11" db="EMBL/GenBank/DDBJ databases">
        <authorList>
            <person name="Varghese N."/>
            <person name="Submissions S."/>
        </authorList>
    </citation>
    <scope>NUCLEOTIDE SEQUENCE [LARGE SCALE GENOMIC DNA]</scope>
    <source>
        <strain evidence="17">DSM 22638</strain>
    </source>
</reference>
<evidence type="ECO:0000256" key="11">
    <source>
        <dbReference type="ARBA" id="ARBA00023237"/>
    </source>
</evidence>
<dbReference type="PROSITE" id="PS52016">
    <property type="entry name" value="TONB_DEPENDENT_REC_3"/>
    <property type="match status" value="1"/>
</dbReference>
<dbReference type="InterPro" id="IPR037066">
    <property type="entry name" value="Plug_dom_sf"/>
</dbReference>
<organism evidence="16 17">
    <name type="scientific">Flagellimonas flava</name>
    <dbReference type="NCBI Taxonomy" id="570519"/>
    <lineage>
        <taxon>Bacteria</taxon>
        <taxon>Pseudomonadati</taxon>
        <taxon>Bacteroidota</taxon>
        <taxon>Flavobacteriia</taxon>
        <taxon>Flavobacteriales</taxon>
        <taxon>Flavobacteriaceae</taxon>
        <taxon>Flagellimonas</taxon>
    </lineage>
</organism>
<evidence type="ECO:0000256" key="3">
    <source>
        <dbReference type="ARBA" id="ARBA00022452"/>
    </source>
</evidence>
<keyword evidence="5 12" id="KW-0812">Transmembrane</keyword>
<accession>A0A1M5MWD2</accession>
<dbReference type="Pfam" id="PF07715">
    <property type="entry name" value="Plug"/>
    <property type="match status" value="1"/>
</dbReference>
<dbReference type="Pfam" id="PF13715">
    <property type="entry name" value="CarbopepD_reg_2"/>
    <property type="match status" value="1"/>
</dbReference>
<evidence type="ECO:0000256" key="7">
    <source>
        <dbReference type="ARBA" id="ARBA00023004"/>
    </source>
</evidence>
<sequence>MNKIANLSPLGTIKPLRSYLWTVMRVLLLLIGIGLGSVYANTSYAQTKIDIDVDEVVLEDLFKEIQEKTEYIFFYKDDVIDQNKKISLKLRNVKLTDILNRAFRNTDLSFKIDDRQVVIVKKIPEPKSDDENPKLVMQTTITGTITDSNGLALPGTNIVVKGTSNGTQSDFDGNYTISADPNATLVFSYIGFATQEVAVNGQTTINVSMAEDSSQLSEVVVLGYASQTRGDLTGSVASVDISEATKAPIVNAAEALEGRVTGVSVTNAGSPGAAPKITIRGFGTSNNTNPLYIIDGVQTENPTVLNSINPADIDQINVLKDGAAAIYGARASNGVVIVTTKGGGYNQDKPVVSFDFYTGISRAANVPELLNAQQHGDMIFQSLANDGAEVTHPQYGSGTSAVVPGTLQGYTRVASYDPIVREPVSATVAPGGTDWFDVITQNGQTQNASISIQNGNETGKYFLSANYLNREGVFINTGFKQGTTRLNSEFKIGNKVVIGEHLSASFSNTKRGVFGARTNTAGNIDEFPGAFTPVNQALRSSPLIPARDDNGNIAGTGAGGLGNSRSPLATLERAKDDFNKIFRVFGDVYLSAEIYEGLTFKTTISGNIETFDSRRFQALDPEHVEPLSTNTLAVQKVENFNWTWNNTLNYSKAFGEHNLNVLLGVEAVEDGSKGQQISRNGYIFESPDFYLISNGTGTPNVDSAFDAGTTLFSLFGTATYSYAGKYFGTATVRRDKTSRFLGDNQSQTFPSFSAGWLISNEDFFPKDGIVSRLKVIGSWGQLGNQSLPIANPTINSSFLNEGLANYAFNGSTISTGVLFSQVGNPDLKWETSQATNFGVELGLFDNDLSVSFEVYDIDTKDLITRDNSLISTTAIDAAAPLVNLGDVQNTGFDLAIGYNRSTDYGLNYGIQANISRYKNEVQSLISDFQVGRTNLRGGAVTRTEVGRAISSFYGREVTGFDSNGRFTYRDVNGDGAIDDENDRTFIGSPHPDFTYGINLNADYKGFDVSLFFSGSQGNEVYNYEKIFTDFPTFFNGNRSTRVLDSWTPSNTNATLPALSQTITNAETQPNSYFVEDASFLRLKNLQVGYTFPENISESLGMDMLRLYVQGTNLFTITGYEGFDPEVISNDNLSLGIDFQTFPVSQIFTIGVNTKF</sequence>
<dbReference type="FunFam" id="2.60.40.1120:FF:000003">
    <property type="entry name" value="Outer membrane protein Omp121"/>
    <property type="match status" value="1"/>
</dbReference>
<dbReference type="InterPro" id="IPR039426">
    <property type="entry name" value="TonB-dep_rcpt-like"/>
</dbReference>
<dbReference type="Pfam" id="PF07660">
    <property type="entry name" value="STN"/>
    <property type="match status" value="1"/>
</dbReference>
<evidence type="ECO:0000256" key="5">
    <source>
        <dbReference type="ARBA" id="ARBA00022692"/>
    </source>
</evidence>
<dbReference type="Pfam" id="PF00593">
    <property type="entry name" value="TonB_dep_Rec_b-barrel"/>
    <property type="match status" value="1"/>
</dbReference>
<evidence type="ECO:0000256" key="13">
    <source>
        <dbReference type="RuleBase" id="RU003357"/>
    </source>
</evidence>
<dbReference type="SMART" id="SM00965">
    <property type="entry name" value="STN"/>
    <property type="match status" value="1"/>
</dbReference>
<dbReference type="NCBIfam" id="TIGR04056">
    <property type="entry name" value="OMP_RagA_SusC"/>
    <property type="match status" value="1"/>
</dbReference>
<name>A0A1M5MWD2_9FLAO</name>
<keyword evidence="2 12" id="KW-0813">Transport</keyword>
<dbReference type="InterPro" id="IPR023997">
    <property type="entry name" value="TonB-dep_OMP_SusC/RagA_CS"/>
</dbReference>
<dbReference type="EMBL" id="FQWL01000004">
    <property type="protein sequence ID" value="SHG81640.1"/>
    <property type="molecule type" value="Genomic_DNA"/>
</dbReference>
<dbReference type="InterPro" id="IPR011662">
    <property type="entry name" value="Secretin/TonB_short_N"/>
</dbReference>
<dbReference type="GO" id="GO:0015344">
    <property type="term" value="F:siderophore uptake transmembrane transporter activity"/>
    <property type="evidence" value="ECO:0007669"/>
    <property type="project" value="TreeGrafter"/>
</dbReference>
<keyword evidence="10" id="KW-0675">Receptor</keyword>
<feature type="transmembrane region" description="Helical" evidence="14">
    <location>
        <begin position="20"/>
        <end position="40"/>
    </location>
</feature>
<evidence type="ECO:0000259" key="15">
    <source>
        <dbReference type="SMART" id="SM00965"/>
    </source>
</evidence>
<dbReference type="Gene3D" id="2.40.170.20">
    <property type="entry name" value="TonB-dependent receptor, beta-barrel domain"/>
    <property type="match status" value="1"/>
</dbReference>
<evidence type="ECO:0000313" key="17">
    <source>
        <dbReference type="Proteomes" id="UP000184532"/>
    </source>
</evidence>
<evidence type="ECO:0000256" key="1">
    <source>
        <dbReference type="ARBA" id="ARBA00004571"/>
    </source>
</evidence>
<evidence type="ECO:0000256" key="14">
    <source>
        <dbReference type="SAM" id="Phobius"/>
    </source>
</evidence>
<dbReference type="OrthoDB" id="9768177at2"/>
<evidence type="ECO:0000256" key="8">
    <source>
        <dbReference type="ARBA" id="ARBA00023077"/>
    </source>
</evidence>
<dbReference type="PANTHER" id="PTHR30069:SF29">
    <property type="entry name" value="HEMOGLOBIN AND HEMOGLOBIN-HAPTOGLOBIN-BINDING PROTEIN 1-RELATED"/>
    <property type="match status" value="1"/>
</dbReference>
<dbReference type="Proteomes" id="UP000184532">
    <property type="component" value="Unassembled WGS sequence"/>
</dbReference>
<keyword evidence="3 12" id="KW-1134">Transmembrane beta strand</keyword>